<dbReference type="AlphaFoldDB" id="A0A3L7J727"/>
<keyword evidence="3" id="KW-1185">Reference proteome</keyword>
<accession>A0A3L7J727</accession>
<evidence type="ECO:0000313" key="2">
    <source>
        <dbReference type="EMBL" id="RLQ86165.1"/>
    </source>
</evidence>
<keyword evidence="1" id="KW-0812">Transmembrane</keyword>
<feature type="transmembrane region" description="Helical" evidence="1">
    <location>
        <begin position="21"/>
        <end position="42"/>
    </location>
</feature>
<name>A0A3L7J727_9MICO</name>
<dbReference type="Proteomes" id="UP000282460">
    <property type="component" value="Unassembled WGS sequence"/>
</dbReference>
<gene>
    <name evidence="2" type="ORF">D9V28_04845</name>
</gene>
<evidence type="ECO:0008006" key="4">
    <source>
        <dbReference type="Google" id="ProtNLM"/>
    </source>
</evidence>
<evidence type="ECO:0000313" key="3">
    <source>
        <dbReference type="Proteomes" id="UP000282460"/>
    </source>
</evidence>
<evidence type="ECO:0000256" key="1">
    <source>
        <dbReference type="SAM" id="Phobius"/>
    </source>
</evidence>
<organism evidence="2 3">
    <name type="scientific">Mycetocola zhadangensis</name>
    <dbReference type="NCBI Taxonomy" id="1164595"/>
    <lineage>
        <taxon>Bacteria</taxon>
        <taxon>Bacillati</taxon>
        <taxon>Actinomycetota</taxon>
        <taxon>Actinomycetes</taxon>
        <taxon>Micrococcales</taxon>
        <taxon>Microbacteriaceae</taxon>
        <taxon>Mycetocola</taxon>
    </lineage>
</organism>
<protein>
    <recommendedName>
        <fullName evidence="4">DUF3955 domain-containing protein</fullName>
    </recommendedName>
</protein>
<comment type="caution">
    <text evidence="2">The sequence shown here is derived from an EMBL/GenBank/DDBJ whole genome shotgun (WGS) entry which is preliminary data.</text>
</comment>
<feature type="transmembrane region" description="Helical" evidence="1">
    <location>
        <begin position="54"/>
        <end position="78"/>
    </location>
</feature>
<reference evidence="2 3" key="1">
    <citation type="submission" date="2018-10" db="EMBL/GenBank/DDBJ databases">
        <authorList>
            <person name="Li J."/>
        </authorList>
    </citation>
    <scope>NUCLEOTIDE SEQUENCE [LARGE SCALE GENOMIC DNA]</scope>
    <source>
        <strain evidence="2 3">ZD1-4</strain>
    </source>
</reference>
<keyword evidence="1" id="KW-1133">Transmembrane helix</keyword>
<proteinExistence type="predicted"/>
<dbReference type="EMBL" id="RCWJ01000001">
    <property type="protein sequence ID" value="RLQ86165.1"/>
    <property type="molecule type" value="Genomic_DNA"/>
</dbReference>
<sequence length="84" mass="9206">MSDRKHWLDVIAPVRKGARTEGGAGLLLVAVVAFGLGIYGLFQPPGEMSTRLPIPYGVSSPLLLLFAVWCTLLAINVFRRARQR</sequence>
<dbReference type="RefSeq" id="WP_121658523.1">
    <property type="nucleotide sequence ID" value="NZ_BMEK01000001.1"/>
</dbReference>
<keyword evidence="1" id="KW-0472">Membrane</keyword>